<sequence>MSTLEQGDHEPDGEREPVPPVPSVTPTPVAEEGAEAPVDPPAVLDSDVVAHKRDDGADPAGPAAVDGADAAGDADPAADEPPPAWAGSAEQVSETTSLDLAAIADRSRVRRAPRFGRFVGFGIVLGIIIAFALSRFGEPTEYLDRGGMFIVLMAMLAPFGALVACLIAVLLDRTSKRHLDADQH</sequence>
<feature type="compositionally biased region" description="Basic and acidic residues" evidence="1">
    <location>
        <begin position="1"/>
        <end position="17"/>
    </location>
</feature>
<keyword evidence="2" id="KW-0472">Membrane</keyword>
<feature type="compositionally biased region" description="Low complexity" evidence="1">
    <location>
        <begin position="58"/>
        <end position="75"/>
    </location>
</feature>
<feature type="transmembrane region" description="Helical" evidence="2">
    <location>
        <begin position="148"/>
        <end position="171"/>
    </location>
</feature>
<evidence type="ECO:0000313" key="4">
    <source>
        <dbReference type="Proteomes" id="UP000826651"/>
    </source>
</evidence>
<dbReference type="RefSeq" id="WP_223408816.1">
    <property type="nucleotide sequence ID" value="NZ_JAGSHT010000018.1"/>
</dbReference>
<organism evidence="3 4">
    <name type="scientific">Occultella gossypii</name>
    <dbReference type="NCBI Taxonomy" id="2800820"/>
    <lineage>
        <taxon>Bacteria</taxon>
        <taxon>Bacillati</taxon>
        <taxon>Actinomycetota</taxon>
        <taxon>Actinomycetes</taxon>
        <taxon>Micrococcales</taxon>
        <taxon>Ruaniaceae</taxon>
        <taxon>Occultella</taxon>
    </lineage>
</organism>
<keyword evidence="4" id="KW-1185">Reference proteome</keyword>
<evidence type="ECO:0000313" key="3">
    <source>
        <dbReference type="EMBL" id="MBZ2198229.1"/>
    </source>
</evidence>
<evidence type="ECO:0000256" key="2">
    <source>
        <dbReference type="SAM" id="Phobius"/>
    </source>
</evidence>
<dbReference type="Proteomes" id="UP000826651">
    <property type="component" value="Unassembled WGS sequence"/>
</dbReference>
<accession>A0ABS7SCY4</accession>
<keyword evidence="2" id="KW-1133">Transmembrane helix</keyword>
<reference evidence="3 4" key="1">
    <citation type="submission" date="2021-04" db="EMBL/GenBank/DDBJ databases">
        <title>Ruania sp. nov., isolated from sandy soil of mangrove forest.</title>
        <authorList>
            <person name="Ge X."/>
            <person name="Huang R."/>
            <person name="Liu W."/>
        </authorList>
    </citation>
    <scope>NUCLEOTIDE SEQUENCE [LARGE SCALE GENOMIC DNA]</scope>
    <source>
        <strain evidence="3 4">N2-46</strain>
    </source>
</reference>
<dbReference type="EMBL" id="JAGSHT010000018">
    <property type="protein sequence ID" value="MBZ2198229.1"/>
    <property type="molecule type" value="Genomic_DNA"/>
</dbReference>
<feature type="transmembrane region" description="Helical" evidence="2">
    <location>
        <begin position="115"/>
        <end position="136"/>
    </location>
</feature>
<name>A0ABS7SCY4_9MICO</name>
<keyword evidence="2" id="KW-0812">Transmembrane</keyword>
<feature type="region of interest" description="Disordered" evidence="1">
    <location>
        <begin position="1"/>
        <end position="91"/>
    </location>
</feature>
<evidence type="ECO:0000256" key="1">
    <source>
        <dbReference type="SAM" id="MobiDB-lite"/>
    </source>
</evidence>
<protein>
    <submittedName>
        <fullName evidence="3">Uncharacterized protein</fullName>
    </submittedName>
</protein>
<comment type="caution">
    <text evidence="3">The sequence shown here is derived from an EMBL/GenBank/DDBJ whole genome shotgun (WGS) entry which is preliminary data.</text>
</comment>
<proteinExistence type="predicted"/>
<gene>
    <name evidence="3" type="ORF">KCQ71_18910</name>
</gene>